<evidence type="ECO:0000313" key="4">
    <source>
        <dbReference type="Proteomes" id="UP000596742"/>
    </source>
</evidence>
<gene>
    <name evidence="3" type="ORF">MGAL_10B000525</name>
</gene>
<accession>A0A8B6E3V5</accession>
<reference evidence="3" key="1">
    <citation type="submission" date="2018-11" db="EMBL/GenBank/DDBJ databases">
        <authorList>
            <person name="Alioto T."/>
            <person name="Alioto T."/>
        </authorList>
    </citation>
    <scope>NUCLEOTIDE SEQUENCE</scope>
</reference>
<feature type="compositionally biased region" description="Acidic residues" evidence="1">
    <location>
        <begin position="22"/>
        <end position="35"/>
    </location>
</feature>
<protein>
    <submittedName>
        <fullName evidence="3">Uncharacterized protein</fullName>
    </submittedName>
</protein>
<organism evidence="3 4">
    <name type="scientific">Mytilus galloprovincialis</name>
    <name type="common">Mediterranean mussel</name>
    <dbReference type="NCBI Taxonomy" id="29158"/>
    <lineage>
        <taxon>Eukaryota</taxon>
        <taxon>Metazoa</taxon>
        <taxon>Spiralia</taxon>
        <taxon>Lophotrochozoa</taxon>
        <taxon>Mollusca</taxon>
        <taxon>Bivalvia</taxon>
        <taxon>Autobranchia</taxon>
        <taxon>Pteriomorphia</taxon>
        <taxon>Mytilida</taxon>
        <taxon>Mytiloidea</taxon>
        <taxon>Mytilidae</taxon>
        <taxon>Mytilinae</taxon>
        <taxon>Mytilus</taxon>
    </lineage>
</organism>
<feature type="chain" id="PRO_5032989746" evidence="2">
    <location>
        <begin position="24"/>
        <end position="155"/>
    </location>
</feature>
<comment type="caution">
    <text evidence="3">The sequence shown here is derived from an EMBL/GenBank/DDBJ whole genome shotgun (WGS) entry which is preliminary data.</text>
</comment>
<feature type="compositionally biased region" description="Low complexity" evidence="1">
    <location>
        <begin position="124"/>
        <end position="136"/>
    </location>
</feature>
<dbReference type="EMBL" id="UYJE01004570">
    <property type="protein sequence ID" value="VDI29222.1"/>
    <property type="molecule type" value="Genomic_DNA"/>
</dbReference>
<name>A0A8B6E3V5_MYTGA</name>
<feature type="region of interest" description="Disordered" evidence="1">
    <location>
        <begin position="16"/>
        <end position="140"/>
    </location>
</feature>
<sequence>MITHVFILLPFLALHSEKNESSSDDDDDDDDDDDFYSIPSEDETLRFKESNAVEDMNDAPEMKDAQSAMTSDHMERKSDKVEASQSSSGVTASMERKSDKVESSQASSGVTASMERKSDKVEASQSSSGVTASTSETIHDTHIALAKYSTVWNSE</sequence>
<keyword evidence="4" id="KW-1185">Reference proteome</keyword>
<keyword evidence="2" id="KW-0732">Signal</keyword>
<dbReference type="Proteomes" id="UP000596742">
    <property type="component" value="Unassembled WGS sequence"/>
</dbReference>
<dbReference type="AlphaFoldDB" id="A0A8B6E3V5"/>
<evidence type="ECO:0000256" key="1">
    <source>
        <dbReference type="SAM" id="MobiDB-lite"/>
    </source>
</evidence>
<evidence type="ECO:0000313" key="3">
    <source>
        <dbReference type="EMBL" id="VDI29222.1"/>
    </source>
</evidence>
<feature type="compositionally biased region" description="Basic and acidic residues" evidence="1">
    <location>
        <begin position="72"/>
        <end position="82"/>
    </location>
</feature>
<evidence type="ECO:0000256" key="2">
    <source>
        <dbReference type="SAM" id="SignalP"/>
    </source>
</evidence>
<proteinExistence type="predicted"/>
<feature type="signal peptide" evidence="2">
    <location>
        <begin position="1"/>
        <end position="23"/>
    </location>
</feature>